<evidence type="ECO:0000256" key="5">
    <source>
        <dbReference type="ARBA" id="ARBA00022692"/>
    </source>
</evidence>
<dbReference type="GO" id="GO:0005886">
    <property type="term" value="C:plasma membrane"/>
    <property type="evidence" value="ECO:0007669"/>
    <property type="project" value="UniProtKB-SubCell"/>
</dbReference>
<evidence type="ECO:0000256" key="2">
    <source>
        <dbReference type="ARBA" id="ARBA00009142"/>
    </source>
</evidence>
<proteinExistence type="inferred from homology"/>
<dbReference type="EMBL" id="MWDQ01000052">
    <property type="protein sequence ID" value="OQB74105.1"/>
    <property type="molecule type" value="Genomic_DNA"/>
</dbReference>
<evidence type="ECO:0000256" key="6">
    <source>
        <dbReference type="ARBA" id="ARBA00022989"/>
    </source>
</evidence>
<comment type="subcellular location">
    <subcellularLocation>
        <location evidence="1 8">Cell membrane</location>
        <topology evidence="1 8">Multi-pass membrane protein</topology>
    </subcellularLocation>
</comment>
<protein>
    <recommendedName>
        <fullName evidence="8">Probable membrane transporter protein</fullName>
    </recommendedName>
</protein>
<evidence type="ECO:0000256" key="3">
    <source>
        <dbReference type="ARBA" id="ARBA00022448"/>
    </source>
</evidence>
<feature type="transmembrane region" description="Helical" evidence="8">
    <location>
        <begin position="79"/>
        <end position="95"/>
    </location>
</feature>
<feature type="transmembrane region" description="Helical" evidence="8">
    <location>
        <begin position="35"/>
        <end position="59"/>
    </location>
</feature>
<dbReference type="PANTHER" id="PTHR30269">
    <property type="entry name" value="TRANSMEMBRANE PROTEIN YFCA"/>
    <property type="match status" value="1"/>
</dbReference>
<keyword evidence="4 8" id="KW-1003">Cell membrane</keyword>
<sequence length="246" mass="27066">MIDYNISTFGWIILLLAGFFIGISKTGIPGLGMLAVTMTAIVIPARASTGIILPMLILGDLFAVTYYRRHACWKHLVKLIPWAICGIIIGFFALSRMKDQQLGPIIGLIVLLILGVNESEILEKWNIPEKWWFAGIMGLCAGFTTMIANAGGSIMVIYLLAMRLPKKEFIGTSAWYFFLLNWFKVPFSASLGLINSNSLMLNLIVAPAIIIGAIAGIYLIKIIPQKVFEAIIKFLTMLASIKLVIG</sequence>
<keyword evidence="3" id="KW-0813">Transport</keyword>
<feature type="transmembrane region" description="Helical" evidence="8">
    <location>
        <begin position="173"/>
        <end position="194"/>
    </location>
</feature>
<feature type="transmembrane region" description="Helical" evidence="8">
    <location>
        <begin position="102"/>
        <end position="119"/>
    </location>
</feature>
<dbReference type="Pfam" id="PF01925">
    <property type="entry name" value="TauE"/>
    <property type="match status" value="1"/>
</dbReference>
<feature type="transmembrane region" description="Helical" evidence="8">
    <location>
        <begin position="6"/>
        <end position="23"/>
    </location>
</feature>
<feature type="transmembrane region" description="Helical" evidence="8">
    <location>
        <begin position="131"/>
        <end position="161"/>
    </location>
</feature>
<name>A0A1V6CB23_UNCT6</name>
<dbReference type="InterPro" id="IPR002781">
    <property type="entry name" value="TM_pro_TauE-like"/>
</dbReference>
<dbReference type="PANTHER" id="PTHR30269:SF23">
    <property type="entry name" value="MEMBRANE TRANSPORTER PROTEIN YDHB-RELATED"/>
    <property type="match status" value="1"/>
</dbReference>
<keyword evidence="5 8" id="KW-0812">Transmembrane</keyword>
<evidence type="ECO:0000256" key="7">
    <source>
        <dbReference type="ARBA" id="ARBA00023136"/>
    </source>
</evidence>
<dbReference type="AlphaFoldDB" id="A0A1V6CB23"/>
<evidence type="ECO:0000313" key="9">
    <source>
        <dbReference type="EMBL" id="OQB74105.1"/>
    </source>
</evidence>
<comment type="similarity">
    <text evidence="2 8">Belongs to the 4-toluene sulfonate uptake permease (TSUP) (TC 2.A.102) family.</text>
</comment>
<gene>
    <name evidence="9" type="ORF">BWX89_00671</name>
</gene>
<feature type="transmembrane region" description="Helical" evidence="8">
    <location>
        <begin position="200"/>
        <end position="220"/>
    </location>
</feature>
<evidence type="ECO:0000256" key="1">
    <source>
        <dbReference type="ARBA" id="ARBA00004651"/>
    </source>
</evidence>
<keyword evidence="7 8" id="KW-0472">Membrane</keyword>
<keyword evidence="6 8" id="KW-1133">Transmembrane helix</keyword>
<dbReference type="InterPro" id="IPR052017">
    <property type="entry name" value="TSUP"/>
</dbReference>
<comment type="caution">
    <text evidence="9">The sequence shown here is derived from an EMBL/GenBank/DDBJ whole genome shotgun (WGS) entry which is preliminary data.</text>
</comment>
<evidence type="ECO:0000256" key="4">
    <source>
        <dbReference type="ARBA" id="ARBA00022475"/>
    </source>
</evidence>
<dbReference type="Proteomes" id="UP000485562">
    <property type="component" value="Unassembled WGS sequence"/>
</dbReference>
<accession>A0A1V6CB23</accession>
<evidence type="ECO:0000256" key="8">
    <source>
        <dbReference type="RuleBase" id="RU363041"/>
    </source>
</evidence>
<organism evidence="9">
    <name type="scientific">candidate division TA06 bacterium ADurb.Bin131</name>
    <dbReference type="NCBI Taxonomy" id="1852827"/>
    <lineage>
        <taxon>Bacteria</taxon>
        <taxon>Bacteria division TA06</taxon>
    </lineage>
</organism>
<reference evidence="9" key="1">
    <citation type="submission" date="2017-02" db="EMBL/GenBank/DDBJ databases">
        <title>Delving into the versatile metabolic prowess of the omnipresent phylum Bacteroidetes.</title>
        <authorList>
            <person name="Nobu M.K."/>
            <person name="Mei R."/>
            <person name="Narihiro T."/>
            <person name="Kuroda K."/>
            <person name="Liu W.-T."/>
        </authorList>
    </citation>
    <scope>NUCLEOTIDE SEQUENCE</scope>
    <source>
        <strain evidence="9">ADurb.Bin131</strain>
    </source>
</reference>